<protein>
    <submittedName>
        <fullName evidence="9">Aryl hydrocarbon receptor nuclear translocator homolog</fullName>
    </submittedName>
</protein>
<dbReference type="InterPro" id="IPR000014">
    <property type="entry name" value="PAS"/>
</dbReference>
<feature type="domain" description="PAS" evidence="7">
    <location>
        <begin position="172"/>
        <end position="248"/>
    </location>
</feature>
<evidence type="ECO:0000259" key="7">
    <source>
        <dbReference type="PROSITE" id="PS50112"/>
    </source>
</evidence>
<dbReference type="SMART" id="SM00353">
    <property type="entry name" value="HLH"/>
    <property type="match status" value="1"/>
</dbReference>
<evidence type="ECO:0000256" key="5">
    <source>
        <dbReference type="ARBA" id="ARBA00023242"/>
    </source>
</evidence>
<dbReference type="GO" id="GO:0003700">
    <property type="term" value="F:DNA-binding transcription factor activity"/>
    <property type="evidence" value="ECO:0007669"/>
    <property type="project" value="InterPro"/>
</dbReference>
<dbReference type="InterPro" id="IPR036638">
    <property type="entry name" value="HLH_DNA-bd_sf"/>
</dbReference>
<evidence type="ECO:0000259" key="8">
    <source>
        <dbReference type="PROSITE" id="PS50888"/>
    </source>
</evidence>
<comment type="caution">
    <text evidence="9">The sequence shown here is derived from an EMBL/GenBank/DDBJ whole genome shotgun (WGS) entry which is preliminary data.</text>
</comment>
<evidence type="ECO:0000313" key="10">
    <source>
        <dbReference type="Proteomes" id="UP001174909"/>
    </source>
</evidence>
<dbReference type="GO" id="GO:0005667">
    <property type="term" value="C:transcription regulator complex"/>
    <property type="evidence" value="ECO:0007669"/>
    <property type="project" value="InterPro"/>
</dbReference>
<dbReference type="PROSITE" id="PS50112">
    <property type="entry name" value="PAS"/>
    <property type="match status" value="2"/>
</dbReference>
<dbReference type="AlphaFoldDB" id="A0AA35QU10"/>
<dbReference type="Gene3D" id="3.30.450.20">
    <property type="entry name" value="PAS domain"/>
    <property type="match status" value="2"/>
</dbReference>
<dbReference type="SMART" id="SM00091">
    <property type="entry name" value="PAS"/>
    <property type="match status" value="2"/>
</dbReference>
<keyword evidence="4" id="KW-0804">Transcription</keyword>
<feature type="region of interest" description="Disordered" evidence="6">
    <location>
        <begin position="72"/>
        <end position="92"/>
    </location>
</feature>
<organism evidence="9 10">
    <name type="scientific">Geodia barretti</name>
    <name type="common">Barrett's horny sponge</name>
    <dbReference type="NCBI Taxonomy" id="519541"/>
    <lineage>
        <taxon>Eukaryota</taxon>
        <taxon>Metazoa</taxon>
        <taxon>Porifera</taxon>
        <taxon>Demospongiae</taxon>
        <taxon>Heteroscleromorpha</taxon>
        <taxon>Tetractinellida</taxon>
        <taxon>Astrophorina</taxon>
        <taxon>Geodiidae</taxon>
        <taxon>Geodia</taxon>
    </lineage>
</organism>
<dbReference type="InterPro" id="IPR050933">
    <property type="entry name" value="Circadian_TF"/>
</dbReference>
<feature type="domain" description="BHLH" evidence="8">
    <location>
        <begin position="102"/>
        <end position="155"/>
    </location>
</feature>
<feature type="domain" description="PAS" evidence="7">
    <location>
        <begin position="367"/>
        <end position="433"/>
    </location>
</feature>
<evidence type="ECO:0000256" key="2">
    <source>
        <dbReference type="ARBA" id="ARBA00023015"/>
    </source>
</evidence>
<dbReference type="GO" id="GO:0046983">
    <property type="term" value="F:protein dimerization activity"/>
    <property type="evidence" value="ECO:0007669"/>
    <property type="project" value="InterPro"/>
</dbReference>
<dbReference type="NCBIfam" id="TIGR00229">
    <property type="entry name" value="sensory_box"/>
    <property type="match status" value="1"/>
</dbReference>
<dbReference type="GO" id="GO:0005634">
    <property type="term" value="C:nucleus"/>
    <property type="evidence" value="ECO:0007669"/>
    <property type="project" value="InterPro"/>
</dbReference>
<evidence type="ECO:0000256" key="6">
    <source>
        <dbReference type="SAM" id="MobiDB-lite"/>
    </source>
</evidence>
<evidence type="ECO:0000256" key="1">
    <source>
        <dbReference type="ARBA" id="ARBA00022737"/>
    </source>
</evidence>
<dbReference type="PRINTS" id="PR00785">
    <property type="entry name" value="NCTRNSLOCATR"/>
</dbReference>
<dbReference type="Gene3D" id="4.10.280.10">
    <property type="entry name" value="Helix-loop-helix DNA-binding domain"/>
    <property type="match status" value="1"/>
</dbReference>
<dbReference type="PANTHER" id="PTHR23042">
    <property type="entry name" value="CIRCADIAN PROTEIN CLOCK/ARNT/BMAL/PAS"/>
    <property type="match status" value="1"/>
</dbReference>
<evidence type="ECO:0000256" key="4">
    <source>
        <dbReference type="ARBA" id="ARBA00023163"/>
    </source>
</evidence>
<keyword evidence="3" id="KW-0238">DNA-binding</keyword>
<dbReference type="Proteomes" id="UP001174909">
    <property type="component" value="Unassembled WGS sequence"/>
</dbReference>
<keyword evidence="10" id="KW-1185">Reference proteome</keyword>
<name>A0AA35QU10_GEOBA</name>
<reference evidence="9" key="1">
    <citation type="submission" date="2023-03" db="EMBL/GenBank/DDBJ databases">
        <authorList>
            <person name="Steffen K."/>
            <person name="Cardenas P."/>
        </authorList>
    </citation>
    <scope>NUCLEOTIDE SEQUENCE</scope>
</reference>
<dbReference type="EMBL" id="CASHTH010000135">
    <property type="protein sequence ID" value="CAI7992054.1"/>
    <property type="molecule type" value="Genomic_DNA"/>
</dbReference>
<dbReference type="InterPro" id="IPR011598">
    <property type="entry name" value="bHLH_dom"/>
</dbReference>
<keyword evidence="1" id="KW-0677">Repeat</keyword>
<dbReference type="Pfam" id="PF00010">
    <property type="entry name" value="HLH"/>
    <property type="match status" value="1"/>
</dbReference>
<dbReference type="GO" id="GO:0003677">
    <property type="term" value="F:DNA binding"/>
    <property type="evidence" value="ECO:0007669"/>
    <property type="project" value="UniProtKB-KW"/>
</dbReference>
<keyword evidence="2" id="KW-0805">Transcription regulation</keyword>
<dbReference type="InterPro" id="IPR001067">
    <property type="entry name" value="Nuc_translocat"/>
</dbReference>
<dbReference type="PROSITE" id="PS50888">
    <property type="entry name" value="BHLH"/>
    <property type="match status" value="1"/>
</dbReference>
<dbReference type="Pfam" id="PF14598">
    <property type="entry name" value="PAS_11"/>
    <property type="match status" value="1"/>
</dbReference>
<feature type="region of interest" description="Disordered" evidence="6">
    <location>
        <begin position="487"/>
        <end position="532"/>
    </location>
</feature>
<evidence type="ECO:0000313" key="9">
    <source>
        <dbReference type="EMBL" id="CAI7992054.1"/>
    </source>
</evidence>
<dbReference type="SUPFAM" id="SSF55785">
    <property type="entry name" value="PYP-like sensor domain (PAS domain)"/>
    <property type="match status" value="2"/>
</dbReference>
<sequence length="680" mass="75247">MYVCVSVRSRKKLTCSHGEGGREMTHMRALGAGHHGAMMGVPPQDQDQVMAGGVPGQKRQKLGDSSYVAMEGGGMSDDEDMGGGRGKGSKLSTEANCVLRHNRRSQHCEVEKRRRERMNRYMNELAQMIPTCAAVPRRLDKLSILKMAVDHMKTLRGDPHSSSPHRPGFLTDDELKHLVVEAANGFMIIIECSWARILFVSDTISDVLGEPVENWMGTSFYDLLHPKDIQKVKSQLTCFDLDEAMKAGVKNNVGNSPLVLQGQNINGLRRSFLCRVRRNTADQSSRSTSGDGCHGDGVDYQRSEDVIRLLQSTQQNVEQQYAVLHCTGFICHLTTTEQQALKMEEGSSGACLIAVARLQHFGDGTPRAAMDASENEFVARIGTDGRFTYVDPRVVGVLGYLPQDLIGQVSYEYYHPEDIQKMVQLHHDAMKRRTPMPTVKYRVLSKAQKWVWLAMKAFSFINPFSQQVEYVVCTNVAMRMTKQSDQGVVQRAEEQPALPAPPPSSSSTDDRFSLTSQQLGAGGGGGREEDPITALFPDLVMPQQTSGAAAGPSAGQMMSWAGDMTTSQHMAPAYSIPPSAPFLTSPAETSLEENAVKAQQMLVEYQQQVAQPQRRKDMNMVFPPGLFPPEKEIDLEGSQQAYQILQAGLDDPSQFMNLFTQLEADPFRQQHMLGDIDLLD</sequence>
<accession>A0AA35QU10</accession>
<dbReference type="CDD" id="cd11437">
    <property type="entry name" value="bHLH-PAS_ARNT_like"/>
    <property type="match status" value="1"/>
</dbReference>
<dbReference type="InterPro" id="IPR035965">
    <property type="entry name" value="PAS-like_dom_sf"/>
</dbReference>
<evidence type="ECO:0000256" key="3">
    <source>
        <dbReference type="ARBA" id="ARBA00023125"/>
    </source>
</evidence>
<keyword evidence="9" id="KW-0675">Receptor</keyword>
<dbReference type="GO" id="GO:0005737">
    <property type="term" value="C:cytoplasm"/>
    <property type="evidence" value="ECO:0007669"/>
    <property type="project" value="InterPro"/>
</dbReference>
<proteinExistence type="predicted"/>
<dbReference type="SUPFAM" id="SSF47459">
    <property type="entry name" value="HLH, helix-loop-helix DNA-binding domain"/>
    <property type="match status" value="1"/>
</dbReference>
<dbReference type="CDD" id="cd00130">
    <property type="entry name" value="PAS"/>
    <property type="match status" value="2"/>
</dbReference>
<gene>
    <name evidence="9" type="ORF">GBAR_LOCUS908</name>
</gene>
<keyword evidence="5" id="KW-0539">Nucleus</keyword>